<dbReference type="Proteomes" id="UP000184082">
    <property type="component" value="Unassembled WGS sequence"/>
</dbReference>
<proteinExistence type="predicted"/>
<evidence type="ECO:0000256" key="1">
    <source>
        <dbReference type="SAM" id="Phobius"/>
    </source>
</evidence>
<protein>
    <submittedName>
        <fullName evidence="2">Uncharacterized protein</fullName>
    </submittedName>
</protein>
<gene>
    <name evidence="2" type="ORF">SAMN02745883_00861</name>
</gene>
<organism evidence="2 3">
    <name type="scientific">Caminicella sporogenes DSM 14501</name>
    <dbReference type="NCBI Taxonomy" id="1121266"/>
    <lineage>
        <taxon>Bacteria</taxon>
        <taxon>Bacillati</taxon>
        <taxon>Bacillota</taxon>
        <taxon>Clostridia</taxon>
        <taxon>Peptostreptococcales</taxon>
        <taxon>Caminicellaceae</taxon>
        <taxon>Caminicella</taxon>
    </lineage>
</organism>
<accession>A0A1M6NFH8</accession>
<keyword evidence="1" id="KW-1133">Transmembrane helix</keyword>
<keyword evidence="1" id="KW-0472">Membrane</keyword>
<keyword evidence="3" id="KW-1185">Reference proteome</keyword>
<name>A0A1M6NFH8_9FIRM</name>
<dbReference type="EMBL" id="FRAJ01000006">
    <property type="protein sequence ID" value="SHJ94419.1"/>
    <property type="molecule type" value="Genomic_DNA"/>
</dbReference>
<dbReference type="AlphaFoldDB" id="A0A1M6NFH8"/>
<evidence type="ECO:0000313" key="2">
    <source>
        <dbReference type="EMBL" id="SHJ94419.1"/>
    </source>
</evidence>
<evidence type="ECO:0000313" key="3">
    <source>
        <dbReference type="Proteomes" id="UP000184082"/>
    </source>
</evidence>
<reference evidence="2 3" key="1">
    <citation type="submission" date="2016-11" db="EMBL/GenBank/DDBJ databases">
        <authorList>
            <person name="Jaros S."/>
            <person name="Januszkiewicz K."/>
            <person name="Wedrychowicz H."/>
        </authorList>
    </citation>
    <scope>NUCLEOTIDE SEQUENCE [LARGE SCALE GENOMIC DNA]</scope>
    <source>
        <strain evidence="2 3">DSM 14501</strain>
    </source>
</reference>
<feature type="transmembrane region" description="Helical" evidence="1">
    <location>
        <begin position="12"/>
        <end position="36"/>
    </location>
</feature>
<sequence length="80" mass="9760">MTKRKYKLKYKIIYDLLMLIFLLPFIPILIFASIFFTSISWEDFLEIFGVNIDIFYDILKKGFVSLRNKIFRGKYNIRHK</sequence>
<keyword evidence="1" id="KW-0812">Transmembrane</keyword>